<evidence type="ECO:0000313" key="1">
    <source>
        <dbReference type="EMBL" id="PIO32470.1"/>
    </source>
</evidence>
<accession>A0A2G9RX36</accession>
<gene>
    <name evidence="1" type="ORF">AB205_0020470</name>
</gene>
<protein>
    <submittedName>
        <fullName evidence="1">Uncharacterized protein</fullName>
    </submittedName>
</protein>
<name>A0A2G9RX36_AQUCT</name>
<proteinExistence type="predicted"/>
<reference evidence="1" key="1">
    <citation type="submission" date="2017-08" db="EMBL/GenBank/DDBJ databases">
        <title>Assembly of the North American Bullfrog Genome.</title>
        <authorList>
            <person name="Warren R.L."/>
            <person name="Vandervalk B.P."/>
            <person name="Kucuk E."/>
            <person name="Birol I."/>
            <person name="Helbing C."/>
            <person name="Pandoh P."/>
            <person name="Behsaz B."/>
            <person name="Mohamadi H."/>
            <person name="Chu J."/>
            <person name="Jackman S."/>
            <person name="Hammond S.A."/>
            <person name="Veldhoen N."/>
            <person name="Kirk H."/>
            <person name="Zhao Y."/>
            <person name="Coope R."/>
            <person name="Pleasance S."/>
            <person name="Moore R."/>
            <person name="Holt R."/>
        </authorList>
    </citation>
    <scope>NUCLEOTIDE SEQUENCE</scope>
    <source>
        <strain evidence="1">Bruno</strain>
        <tissue evidence="1">Liver</tissue>
    </source>
</reference>
<sequence length="111" mass="12540">MFKKYKTLKCCQCKHVKIKMTLNHGLVLICLKAITCALSCSHSPAFLRPSSLCTTCSRQHRACSPTKLWGNRCSTKPLDSHSCRCQDSHLCTKHQLNSGAIRWHNEHLCQG</sequence>
<dbReference type="AlphaFoldDB" id="A0A2G9RX36"/>
<organism evidence="1">
    <name type="scientific">Aquarana catesbeiana</name>
    <name type="common">American bullfrog</name>
    <name type="synonym">Rana catesbeiana</name>
    <dbReference type="NCBI Taxonomy" id="8400"/>
    <lineage>
        <taxon>Eukaryota</taxon>
        <taxon>Metazoa</taxon>
        <taxon>Chordata</taxon>
        <taxon>Craniata</taxon>
        <taxon>Vertebrata</taxon>
        <taxon>Euteleostomi</taxon>
        <taxon>Amphibia</taxon>
        <taxon>Batrachia</taxon>
        <taxon>Anura</taxon>
        <taxon>Neobatrachia</taxon>
        <taxon>Ranoidea</taxon>
        <taxon>Ranidae</taxon>
        <taxon>Aquarana</taxon>
    </lineage>
</organism>
<dbReference type="EMBL" id="KV929997">
    <property type="protein sequence ID" value="PIO32470.1"/>
    <property type="molecule type" value="Genomic_DNA"/>
</dbReference>